<comment type="caution">
    <text evidence="1">The sequence shown here is derived from an EMBL/GenBank/DDBJ whole genome shotgun (WGS) entry which is preliminary data.</text>
</comment>
<gene>
    <name evidence="1" type="ORF">CBM2587_B90411</name>
</gene>
<protein>
    <submittedName>
        <fullName evidence="1">Uncharacterized protein</fullName>
    </submittedName>
</protein>
<evidence type="ECO:0000313" key="1">
    <source>
        <dbReference type="EMBL" id="SOY67961.1"/>
    </source>
</evidence>
<reference evidence="1 2" key="1">
    <citation type="submission" date="2018-01" db="EMBL/GenBank/DDBJ databases">
        <authorList>
            <person name="Clerissi C."/>
        </authorList>
    </citation>
    <scope>NUCLEOTIDE SEQUENCE [LARGE SCALE GENOMIC DNA]</scope>
    <source>
        <strain evidence="1">Cupriavidus sp. LMG 19464</strain>
    </source>
</reference>
<sequence>MWHKQCSFEPLRPASMPCIARLATLNRPARPAAGVRVRAAQRGLALDLPPDLARHLLACPWVRRAVLFLAVRAARGATLQP</sequence>
<dbReference type="EMBL" id="OFSQ01000038">
    <property type="protein sequence ID" value="SOY67961.1"/>
    <property type="molecule type" value="Genomic_DNA"/>
</dbReference>
<dbReference type="Proteomes" id="UP000256780">
    <property type="component" value="Chromosome CBM2587_b"/>
</dbReference>
<evidence type="ECO:0000313" key="2">
    <source>
        <dbReference type="Proteomes" id="UP000256780"/>
    </source>
</evidence>
<proteinExistence type="predicted"/>
<organism evidence="1 2">
    <name type="scientific">Cupriavidus taiwanensis</name>
    <dbReference type="NCBI Taxonomy" id="164546"/>
    <lineage>
        <taxon>Bacteria</taxon>
        <taxon>Pseudomonadati</taxon>
        <taxon>Pseudomonadota</taxon>
        <taxon>Betaproteobacteria</taxon>
        <taxon>Burkholderiales</taxon>
        <taxon>Burkholderiaceae</taxon>
        <taxon>Cupriavidus</taxon>
    </lineage>
</organism>
<name>A0A975XEN3_9BURK</name>
<accession>A0A975XEN3</accession>
<dbReference type="AlphaFoldDB" id="A0A975XEN3"/>